<dbReference type="AlphaFoldDB" id="A0A7J8XZS8"/>
<evidence type="ECO:0000313" key="2">
    <source>
        <dbReference type="EMBL" id="MBA0692692.1"/>
    </source>
</evidence>
<feature type="domain" description="DUF4283" evidence="1">
    <location>
        <begin position="28"/>
        <end position="83"/>
    </location>
</feature>
<dbReference type="InterPro" id="IPR025558">
    <property type="entry name" value="DUF4283"/>
</dbReference>
<dbReference type="Pfam" id="PF14111">
    <property type="entry name" value="DUF4283"/>
    <property type="match status" value="1"/>
</dbReference>
<proteinExistence type="predicted"/>
<accession>A0A7J8XZS8</accession>
<organism evidence="2 3">
    <name type="scientific">Gossypium aridum</name>
    <name type="common">American cotton</name>
    <name type="synonym">Erioxylum aridum</name>
    <dbReference type="NCBI Taxonomy" id="34290"/>
    <lineage>
        <taxon>Eukaryota</taxon>
        <taxon>Viridiplantae</taxon>
        <taxon>Streptophyta</taxon>
        <taxon>Embryophyta</taxon>
        <taxon>Tracheophyta</taxon>
        <taxon>Spermatophyta</taxon>
        <taxon>Magnoliopsida</taxon>
        <taxon>eudicotyledons</taxon>
        <taxon>Gunneridae</taxon>
        <taxon>Pentapetalae</taxon>
        <taxon>rosids</taxon>
        <taxon>malvids</taxon>
        <taxon>Malvales</taxon>
        <taxon>Malvaceae</taxon>
        <taxon>Malvoideae</taxon>
        <taxon>Gossypium</taxon>
    </lineage>
</organism>
<reference evidence="2 3" key="1">
    <citation type="journal article" date="2019" name="Genome Biol. Evol.">
        <title>Insights into the evolution of the New World diploid cottons (Gossypium, subgenus Houzingenia) based on genome sequencing.</title>
        <authorList>
            <person name="Grover C.E."/>
            <person name="Arick M.A. 2nd"/>
            <person name="Thrash A."/>
            <person name="Conover J.L."/>
            <person name="Sanders W.S."/>
            <person name="Peterson D.G."/>
            <person name="Frelichowski J.E."/>
            <person name="Scheffler J.A."/>
            <person name="Scheffler B.E."/>
            <person name="Wendel J.F."/>
        </authorList>
    </citation>
    <scope>NUCLEOTIDE SEQUENCE [LARGE SCALE GENOMIC DNA]</scope>
    <source>
        <strain evidence="2">185</strain>
        <tissue evidence="2">Leaf</tissue>
    </source>
</reference>
<keyword evidence="3" id="KW-1185">Reference proteome</keyword>
<sequence length="106" mass="12271">MERGMANLRIEDSEEEAWSVHGDGEPLNQRYEFCLVGCFLTASVINSQAMWNTMANLWHSLVGILILDLGEKCFLFKFYHELDIGWDLTLRAPVRRANIAINVWLR</sequence>
<evidence type="ECO:0000259" key="1">
    <source>
        <dbReference type="Pfam" id="PF14111"/>
    </source>
</evidence>
<protein>
    <recommendedName>
        <fullName evidence="1">DUF4283 domain-containing protein</fullName>
    </recommendedName>
</protein>
<evidence type="ECO:0000313" key="3">
    <source>
        <dbReference type="Proteomes" id="UP000593577"/>
    </source>
</evidence>
<dbReference type="EMBL" id="JABFAA010000009">
    <property type="protein sequence ID" value="MBA0692692.1"/>
    <property type="molecule type" value="Genomic_DNA"/>
</dbReference>
<gene>
    <name evidence="2" type="ORF">Goari_010229</name>
</gene>
<comment type="caution">
    <text evidence="2">The sequence shown here is derived from an EMBL/GenBank/DDBJ whole genome shotgun (WGS) entry which is preliminary data.</text>
</comment>
<dbReference type="Proteomes" id="UP000593577">
    <property type="component" value="Unassembled WGS sequence"/>
</dbReference>
<name>A0A7J8XZS8_GOSAI</name>